<dbReference type="Proteomes" id="UP001287445">
    <property type="component" value="Unassembled WGS sequence"/>
</dbReference>
<gene>
    <name evidence="2" type="ORF">SGN30_23335</name>
</gene>
<evidence type="ECO:0000313" key="3">
    <source>
        <dbReference type="Proteomes" id="UP001287445"/>
    </source>
</evidence>
<dbReference type="RefSeq" id="WP_319075806.1">
    <property type="nucleotide sequence ID" value="NZ_JAWWMZ010000011.1"/>
</dbReference>
<name>A0AAJ2R1I9_DELAC</name>
<evidence type="ECO:0000313" key="2">
    <source>
        <dbReference type="EMBL" id="MDX4956359.1"/>
    </source>
</evidence>
<comment type="caution">
    <text evidence="2">The sequence shown here is derived from an EMBL/GenBank/DDBJ whole genome shotgun (WGS) entry which is preliminary data.</text>
</comment>
<accession>A0AAJ2R1I9</accession>
<evidence type="ECO:0000256" key="1">
    <source>
        <dbReference type="SAM" id="SignalP"/>
    </source>
</evidence>
<proteinExistence type="predicted"/>
<sequence length="67" mass="7598">MKTWRAAIVGLCRWNLLPIHAFTSHLTDVYADLFKQLEIICRTSAPQAPLNPFPWLAALLGRPRLPS</sequence>
<feature type="chain" id="PRO_5042462523" evidence="1">
    <location>
        <begin position="22"/>
        <end position="67"/>
    </location>
</feature>
<feature type="signal peptide" evidence="1">
    <location>
        <begin position="1"/>
        <end position="21"/>
    </location>
</feature>
<reference evidence="2" key="1">
    <citation type="submission" date="2023-11" db="EMBL/GenBank/DDBJ databases">
        <title>Identification and selenium tolerance of Delftia acidovorans R3-25.</title>
        <authorList>
            <person name="Zhang S."/>
            <person name="Liu Y."/>
            <person name="Guo Y."/>
        </authorList>
    </citation>
    <scope>NUCLEOTIDE SEQUENCE</scope>
    <source>
        <strain evidence="2">R3-25</strain>
    </source>
</reference>
<dbReference type="EMBL" id="JAWWMZ010000011">
    <property type="protein sequence ID" value="MDX4956359.1"/>
    <property type="molecule type" value="Genomic_DNA"/>
</dbReference>
<dbReference type="AlphaFoldDB" id="A0AAJ2R1I9"/>
<organism evidence="2 3">
    <name type="scientific">Delftia acidovorans</name>
    <name type="common">Pseudomonas acidovorans</name>
    <name type="synonym">Comamonas acidovorans</name>
    <dbReference type="NCBI Taxonomy" id="80866"/>
    <lineage>
        <taxon>Bacteria</taxon>
        <taxon>Pseudomonadati</taxon>
        <taxon>Pseudomonadota</taxon>
        <taxon>Betaproteobacteria</taxon>
        <taxon>Burkholderiales</taxon>
        <taxon>Comamonadaceae</taxon>
        <taxon>Delftia</taxon>
    </lineage>
</organism>
<keyword evidence="1" id="KW-0732">Signal</keyword>
<protein>
    <submittedName>
        <fullName evidence="2">Uncharacterized protein</fullName>
    </submittedName>
</protein>